<comment type="similarity">
    <text evidence="1">Belongs to the peptidase C40 family.</text>
</comment>
<dbReference type="Pfam" id="PF24568">
    <property type="entry name" value="CC_PcsB"/>
    <property type="match status" value="1"/>
</dbReference>
<dbReference type="InterPro" id="IPR000064">
    <property type="entry name" value="NLP_P60_dom"/>
</dbReference>
<dbReference type="PANTHER" id="PTHR47053:SF1">
    <property type="entry name" value="MUREIN DD-ENDOPEPTIDASE MEPH-RELATED"/>
    <property type="match status" value="1"/>
</dbReference>
<dbReference type="RefSeq" id="WP_240985121.1">
    <property type="nucleotide sequence ID" value="NZ_CDGJ01000037.1"/>
</dbReference>
<dbReference type="InterPro" id="IPR051202">
    <property type="entry name" value="Peptidase_C40"/>
</dbReference>
<sequence length="414" mass="45127">MHLPKKTFSAQTLSAKNFLAKNVCAKTLPLKKTALLFCSALLTLSPAAANAATLQQQLHNYQAQVNQYNGQLSAQKQQETTATHKLLALRQSVQSLRTSIDRYQKDLAQRQQALTELTAQEAQLENERNRRAAELAGFVRDQYEAGPATYLNVLFQATSLSDFLDRWQTVQGIVHGYDALQQQVQALTQAVDQKKAAVQQEASSLRNELAAKQQTQSSLQAAVAQQQSVLDQLSAKEKTTVAAAADAQTHADNVQRLIREQELEAALAAAGRAAGINPTSGTGTSAPVKMSGNVQSLLGYAAQYLGTPYVWGGTSPHPGFDCSGFVQYVYAHFGVPLYRTSESQFTEGEPVALSNLQPGDLVFYRTYAPDASHVGIYVGNHTMIDSAAYGVAYDDMNNSYWTARYLGARRVITK</sequence>
<dbReference type="InterPro" id="IPR057309">
    <property type="entry name" value="PcsB_CC"/>
</dbReference>
<dbReference type="Pfam" id="PF00877">
    <property type="entry name" value="NLPC_P60"/>
    <property type="match status" value="1"/>
</dbReference>
<proteinExistence type="inferred from homology"/>
<feature type="domain" description="NlpC/P60" evidence="7">
    <location>
        <begin position="291"/>
        <end position="412"/>
    </location>
</feature>
<evidence type="ECO:0000256" key="1">
    <source>
        <dbReference type="ARBA" id="ARBA00007074"/>
    </source>
</evidence>
<dbReference type="KEGG" id="aacx:DEACI_2285"/>
<keyword evidence="10" id="KW-1185">Reference proteome</keyword>
<keyword evidence="4" id="KW-0378">Hydrolase</keyword>
<evidence type="ECO:0000256" key="4">
    <source>
        <dbReference type="ARBA" id="ARBA00022801"/>
    </source>
</evidence>
<evidence type="ECO:0000313" key="10">
    <source>
        <dbReference type="Proteomes" id="UP001071230"/>
    </source>
</evidence>
<dbReference type="AlphaFoldDB" id="A0A8S0W3F5"/>
<dbReference type="GO" id="GO:0008234">
    <property type="term" value="F:cysteine-type peptidase activity"/>
    <property type="evidence" value="ECO:0007669"/>
    <property type="project" value="UniProtKB-KW"/>
</dbReference>
<protein>
    <submittedName>
        <fullName evidence="8">NlpC/P60 family</fullName>
    </submittedName>
    <submittedName>
        <fullName evidence="9">NlpC/P60 protein</fullName>
    </submittedName>
</protein>
<reference evidence="9" key="1">
    <citation type="submission" date="2014-11" db="EMBL/GenBank/DDBJ databases">
        <authorList>
            <person name="Hornung B.V."/>
        </authorList>
    </citation>
    <scope>NUCLEOTIDE SEQUENCE</scope>
    <source>
        <strain evidence="9">INE</strain>
    </source>
</reference>
<dbReference type="InterPro" id="IPR038765">
    <property type="entry name" value="Papain-like_cys_pep_sf"/>
</dbReference>
<dbReference type="Gene3D" id="6.10.250.3150">
    <property type="match status" value="1"/>
</dbReference>
<evidence type="ECO:0000256" key="2">
    <source>
        <dbReference type="ARBA" id="ARBA00022670"/>
    </source>
</evidence>
<dbReference type="PANTHER" id="PTHR47053">
    <property type="entry name" value="MUREIN DD-ENDOPEPTIDASE MEPH-RELATED"/>
    <property type="match status" value="1"/>
</dbReference>
<evidence type="ECO:0000313" key="8">
    <source>
        <dbReference type="EMBL" id="CAA7601618.1"/>
    </source>
</evidence>
<keyword evidence="3" id="KW-0732">Signal</keyword>
<dbReference type="Gene3D" id="3.90.1720.10">
    <property type="entry name" value="endopeptidase domain like (from Nostoc punctiforme)"/>
    <property type="match status" value="1"/>
</dbReference>
<reference evidence="8" key="2">
    <citation type="submission" date="2020-01" db="EMBL/GenBank/DDBJ databases">
        <authorList>
            <person name="Hornung B."/>
        </authorList>
    </citation>
    <scope>NUCLEOTIDE SEQUENCE</scope>
    <source>
        <strain evidence="8">PacBioINE</strain>
    </source>
</reference>
<evidence type="ECO:0000256" key="3">
    <source>
        <dbReference type="ARBA" id="ARBA00022729"/>
    </source>
</evidence>
<keyword evidence="6" id="KW-0175">Coiled coil</keyword>
<dbReference type="Proteomes" id="UP000836597">
    <property type="component" value="Chromosome"/>
</dbReference>
<evidence type="ECO:0000313" key="9">
    <source>
        <dbReference type="EMBL" id="CEJ07105.1"/>
    </source>
</evidence>
<accession>A0A8S0W3F5</accession>
<dbReference type="PROSITE" id="PS51935">
    <property type="entry name" value="NLPC_P60"/>
    <property type="match status" value="1"/>
</dbReference>
<organism evidence="8">
    <name type="scientific">Acididesulfobacillus acetoxydans</name>
    <dbReference type="NCBI Taxonomy" id="1561005"/>
    <lineage>
        <taxon>Bacteria</taxon>
        <taxon>Bacillati</taxon>
        <taxon>Bacillota</taxon>
        <taxon>Clostridia</taxon>
        <taxon>Eubacteriales</taxon>
        <taxon>Peptococcaceae</taxon>
        <taxon>Acididesulfobacillus</taxon>
    </lineage>
</organism>
<keyword evidence="2" id="KW-0645">Protease</keyword>
<feature type="coiled-coil region" evidence="6">
    <location>
        <begin position="51"/>
        <end position="134"/>
    </location>
</feature>
<dbReference type="SUPFAM" id="SSF54001">
    <property type="entry name" value="Cysteine proteinases"/>
    <property type="match status" value="1"/>
</dbReference>
<keyword evidence="5" id="KW-0788">Thiol protease</keyword>
<gene>
    <name evidence="9" type="ORF">DEACI_1563</name>
    <name evidence="8" type="ORF">DEACI_2285</name>
</gene>
<dbReference type="EMBL" id="LR746496">
    <property type="protein sequence ID" value="CAA7601618.1"/>
    <property type="molecule type" value="Genomic_DNA"/>
</dbReference>
<name>A0A8S0W3F5_9FIRM</name>
<evidence type="ECO:0000256" key="5">
    <source>
        <dbReference type="ARBA" id="ARBA00022807"/>
    </source>
</evidence>
<evidence type="ECO:0000256" key="6">
    <source>
        <dbReference type="SAM" id="Coils"/>
    </source>
</evidence>
<dbReference type="GO" id="GO:0006508">
    <property type="term" value="P:proteolysis"/>
    <property type="evidence" value="ECO:0007669"/>
    <property type="project" value="UniProtKB-KW"/>
</dbReference>
<dbReference type="Proteomes" id="UP001071230">
    <property type="component" value="Unassembled WGS sequence"/>
</dbReference>
<evidence type="ECO:0000259" key="7">
    <source>
        <dbReference type="PROSITE" id="PS51935"/>
    </source>
</evidence>
<feature type="coiled-coil region" evidence="6">
    <location>
        <begin position="177"/>
        <end position="215"/>
    </location>
</feature>
<dbReference type="EMBL" id="CDGJ01000037">
    <property type="protein sequence ID" value="CEJ07105.1"/>
    <property type="molecule type" value="Genomic_DNA"/>
</dbReference>